<dbReference type="Pfam" id="PF13229">
    <property type="entry name" value="Beta_helix"/>
    <property type="match status" value="1"/>
</dbReference>
<proteinExistence type="predicted"/>
<dbReference type="Gene3D" id="2.160.20.10">
    <property type="entry name" value="Single-stranded right-handed beta-helix, Pectin lyase-like"/>
    <property type="match status" value="1"/>
</dbReference>
<accession>A0A853C374</accession>
<evidence type="ECO:0000256" key="1">
    <source>
        <dbReference type="SAM" id="SignalP"/>
    </source>
</evidence>
<dbReference type="Proteomes" id="UP000530424">
    <property type="component" value="Unassembled WGS sequence"/>
</dbReference>
<dbReference type="EMBL" id="JACCFP010000001">
    <property type="protein sequence ID" value="NYJ01466.1"/>
    <property type="molecule type" value="Genomic_DNA"/>
</dbReference>
<reference evidence="3 4" key="1">
    <citation type="submission" date="2020-07" db="EMBL/GenBank/DDBJ databases">
        <title>Sequencing the genomes of 1000 actinobacteria strains.</title>
        <authorList>
            <person name="Klenk H.-P."/>
        </authorList>
    </citation>
    <scope>NUCLEOTIDE SEQUENCE [LARGE SCALE GENOMIC DNA]</scope>
    <source>
        <strain evidence="3 4">DSM 103833</strain>
    </source>
</reference>
<dbReference type="RefSeq" id="WP_179667948.1">
    <property type="nucleotide sequence ID" value="NZ_JACCFP010000001.1"/>
</dbReference>
<dbReference type="SUPFAM" id="SSF51126">
    <property type="entry name" value="Pectin lyase-like"/>
    <property type="match status" value="1"/>
</dbReference>
<sequence>MLGRLTRAAVAAALVTTGLTTGLLLAGPAPQAAAHVERPAYWPDPKPDCSISPCAGGKVPDARSLASALDRGRVGQTRVVCQPDSLQRLRRSVAHARRHGYDERPTVHRRLTERRARTLLRVNERLFERCRYRQIQAAVTASGNNDRVVVMPGLYLEPHSRKQPTYDERCAPYRMKSDSGDPGALSHEYQIHCPNDANLVAVIGRGPDTAPTPDVPHEDRHGIPNVGDCIRCNLQLEGSGVSADDVVVEAGDPRAGNGGPSAAGHKKDVGIFVDRADGFVLRNVTVRHAREHNIYVIETDGYRLEQFKAFYGGAYGVLTFVGDHGLVQRCEAAGSGDSGLYPGSGADSTTNRYKPFYPKWRFSQTFRLCDSHHNTGGFSGTNSHGTLVERNNFFKNALGYTTDVFTAPGHPGFPQHGNVVRHNRFYSNNFNVFEPDSGVDPFIPAPVGTGLWLAGGNQNNVHHNWFYDNWRRGVMLFAVPDATVCTPVVEPTPVPGCNPLAVSTSFDNRFHHNRMGVNPDGLPARNGLDFWWDSFVGNTGNCWWANSGPGGRAVRSMPSNLPDCDEGTNPSSSIGLGNVVAEAELIGCLLGIEVEGPSGGPLCTWGQTPPRPGMRAAGDDPSALAAPTEAQRQLMAGICWLGLAARTCAPYDAETEPVESGRTWARSTELPAAYDGVEPVATQARLSELTCSWWRQADRAHRLGAVDRIEEFATGPIDGSVPYGFGAGMPDGWAVRMFQQRCSMFEAGGFALYKLYGAAAPFAAVAD</sequence>
<keyword evidence="1" id="KW-0732">Signal</keyword>
<evidence type="ECO:0000313" key="4">
    <source>
        <dbReference type="Proteomes" id="UP000530424"/>
    </source>
</evidence>
<dbReference type="AlphaFoldDB" id="A0A853C374"/>
<dbReference type="InterPro" id="IPR039448">
    <property type="entry name" value="Beta_helix"/>
</dbReference>
<dbReference type="SMART" id="SM00710">
    <property type="entry name" value="PbH1"/>
    <property type="match status" value="6"/>
</dbReference>
<dbReference type="InterPro" id="IPR011050">
    <property type="entry name" value="Pectin_lyase_fold/virulence"/>
</dbReference>
<name>A0A853C374_9ACTN</name>
<keyword evidence="4" id="KW-1185">Reference proteome</keyword>
<feature type="signal peptide" evidence="1">
    <location>
        <begin position="1"/>
        <end position="26"/>
    </location>
</feature>
<gene>
    <name evidence="3" type="ORF">HNR19_002164</name>
</gene>
<dbReference type="InterPro" id="IPR006626">
    <property type="entry name" value="PbH1"/>
</dbReference>
<feature type="chain" id="PRO_5039409644" description="Right handed beta helix domain-containing protein" evidence="1">
    <location>
        <begin position="27"/>
        <end position="767"/>
    </location>
</feature>
<evidence type="ECO:0000313" key="3">
    <source>
        <dbReference type="EMBL" id="NYJ01466.1"/>
    </source>
</evidence>
<organism evidence="3 4">
    <name type="scientific">Nocardioides thalensis</name>
    <dbReference type="NCBI Taxonomy" id="1914755"/>
    <lineage>
        <taxon>Bacteria</taxon>
        <taxon>Bacillati</taxon>
        <taxon>Actinomycetota</taxon>
        <taxon>Actinomycetes</taxon>
        <taxon>Propionibacteriales</taxon>
        <taxon>Nocardioidaceae</taxon>
        <taxon>Nocardioides</taxon>
    </lineage>
</organism>
<feature type="domain" description="Right handed beta helix" evidence="2">
    <location>
        <begin position="270"/>
        <end position="476"/>
    </location>
</feature>
<protein>
    <recommendedName>
        <fullName evidence="2">Right handed beta helix domain-containing protein</fullName>
    </recommendedName>
</protein>
<dbReference type="InterPro" id="IPR012334">
    <property type="entry name" value="Pectin_lyas_fold"/>
</dbReference>
<comment type="caution">
    <text evidence="3">The sequence shown here is derived from an EMBL/GenBank/DDBJ whole genome shotgun (WGS) entry which is preliminary data.</text>
</comment>
<evidence type="ECO:0000259" key="2">
    <source>
        <dbReference type="Pfam" id="PF13229"/>
    </source>
</evidence>